<evidence type="ECO:0000313" key="1">
    <source>
        <dbReference type="EMBL" id="KTB41049.1"/>
    </source>
</evidence>
<proteinExistence type="predicted"/>
<dbReference type="Proteomes" id="UP000054988">
    <property type="component" value="Unassembled WGS sequence"/>
</dbReference>
<sequence>MSQKLNLLKSLLKCQRGYSTATASPTPSFRVPKLPRSMTANLGVEAGIQRSPYFWSQDSSETLEQFMTRNDISSPALEEDSTRRSLWIKRGSLSDPAHDFRPAAASALPDLQKTWTELQKLGYENRKENPRPRGNRKVADGGYEKALELQSKSANALKDIGRKYGWTSGAWLIMPEKDSVESLKDLWQKLAKSLTTGSLAQTSAFMIHGLVAPPAFNKMKHQLRVFMTDVYDEKSVEQVAKALKEEGHLGGGTPAVRPDIYQELGAVKSRFGPRATLRSTLWIYKDNKLVRRF</sequence>
<dbReference type="Pfam" id="PF08939">
    <property type="entry name" value="Bles03"/>
    <property type="match status" value="1"/>
</dbReference>
<dbReference type="EMBL" id="LATX01001518">
    <property type="protein sequence ID" value="KTB41049.1"/>
    <property type="molecule type" value="Genomic_DNA"/>
</dbReference>
<evidence type="ECO:0000313" key="2">
    <source>
        <dbReference type="Proteomes" id="UP000054988"/>
    </source>
</evidence>
<organism evidence="1 2">
    <name type="scientific">Moniliophthora roreri</name>
    <name type="common">Frosty pod rot fungus</name>
    <name type="synonym">Monilia roreri</name>
    <dbReference type="NCBI Taxonomy" id="221103"/>
    <lineage>
        <taxon>Eukaryota</taxon>
        <taxon>Fungi</taxon>
        <taxon>Dikarya</taxon>
        <taxon>Basidiomycota</taxon>
        <taxon>Agaricomycotina</taxon>
        <taxon>Agaricomycetes</taxon>
        <taxon>Agaricomycetidae</taxon>
        <taxon>Agaricales</taxon>
        <taxon>Marasmiineae</taxon>
        <taxon>Marasmiaceae</taxon>
        <taxon>Moniliophthora</taxon>
    </lineage>
</organism>
<dbReference type="InterPro" id="IPR015034">
    <property type="entry name" value="Bles03"/>
</dbReference>
<dbReference type="InterPro" id="IPR023398">
    <property type="entry name" value="TIF_eIF4e-like"/>
</dbReference>
<accession>A0A0W0FXP1</accession>
<dbReference type="AlphaFoldDB" id="A0A0W0FXP1"/>
<gene>
    <name evidence="1" type="ORF">WG66_6374</name>
</gene>
<dbReference type="Gene3D" id="3.30.760.10">
    <property type="entry name" value="RNA Cap, Translation Initiation Factor Eif4e"/>
    <property type="match status" value="1"/>
</dbReference>
<reference evidence="1 2" key="1">
    <citation type="submission" date="2015-12" db="EMBL/GenBank/DDBJ databases">
        <title>Draft genome sequence of Moniliophthora roreri, the causal agent of frosty pod rot of cacao.</title>
        <authorList>
            <person name="Aime M.C."/>
            <person name="Diaz-Valderrama J.R."/>
            <person name="Kijpornyongpan T."/>
            <person name="Phillips-Mora W."/>
        </authorList>
    </citation>
    <scope>NUCLEOTIDE SEQUENCE [LARGE SCALE GENOMIC DNA]</scope>
    <source>
        <strain evidence="1 2">MCA 2952</strain>
    </source>
</reference>
<name>A0A0W0FXP1_MONRR</name>
<dbReference type="SUPFAM" id="SSF55418">
    <property type="entry name" value="eIF4e-like"/>
    <property type="match status" value="1"/>
</dbReference>
<comment type="caution">
    <text evidence="1">The sequence shown here is derived from an EMBL/GenBank/DDBJ whole genome shotgun (WGS) entry which is preliminary data.</text>
</comment>
<protein>
    <submittedName>
        <fullName evidence="1">Uncharacterized protein</fullName>
    </submittedName>
</protein>